<reference evidence="1 2" key="1">
    <citation type="submission" date="2024-04" db="EMBL/GenBank/DDBJ databases">
        <title>Defined microbial consortia suppress multidrug-resistant proinflammatory Enterobacteriaceae via ecological control.</title>
        <authorList>
            <person name="Furuichi M."/>
            <person name="Kawaguchi T."/>
            <person name="Pust M."/>
            <person name="Yasuma K."/>
            <person name="Plichta D."/>
            <person name="Hasegawa N."/>
            <person name="Ohya T."/>
            <person name="Bhattarai S."/>
            <person name="Sasajima S."/>
            <person name="Aoto Y."/>
            <person name="Tuganbaev T."/>
            <person name="Yaginuma M."/>
            <person name="Ueda M."/>
            <person name="Okahashi N."/>
            <person name="Amafuji K."/>
            <person name="Kiridooshi Y."/>
            <person name="Sugita K."/>
            <person name="Strazar M."/>
            <person name="Skelly A."/>
            <person name="Suda W."/>
            <person name="Hattori M."/>
            <person name="Nakamoto N."/>
            <person name="Caballero S."/>
            <person name="Norman J."/>
            <person name="Olle B."/>
            <person name="Tanoue T."/>
            <person name="Arita M."/>
            <person name="Bucci V."/>
            <person name="Atarashi K."/>
            <person name="Xavier R."/>
            <person name="Honda K."/>
        </authorList>
    </citation>
    <scope>NUCLEOTIDE SEQUENCE [LARGE SCALE GENOMIC DNA]</scope>
    <source>
        <strain evidence="2">k34-0107-D12</strain>
    </source>
</reference>
<name>A0ABQ0BX53_9FIRM</name>
<sequence>MEQNLPDLCSAKRIGRHGGNSTSCLMGVRLACLLFGKSSDSKGKFEYIKLNMAIANLM</sequence>
<dbReference type="EMBL" id="BAABZQ010000001">
    <property type="protein sequence ID" value="GAA6501123.1"/>
    <property type="molecule type" value="Genomic_DNA"/>
</dbReference>
<accession>A0ABQ0BX53</accession>
<evidence type="ECO:0000313" key="1">
    <source>
        <dbReference type="EMBL" id="GAA6501123.1"/>
    </source>
</evidence>
<organism evidence="1 2">
    <name type="scientific">Blautia parvula</name>
    <dbReference type="NCBI Taxonomy" id="2877527"/>
    <lineage>
        <taxon>Bacteria</taxon>
        <taxon>Bacillati</taxon>
        <taxon>Bacillota</taxon>
        <taxon>Clostridia</taxon>
        <taxon>Lachnospirales</taxon>
        <taxon>Lachnospiraceae</taxon>
        <taxon>Blautia</taxon>
    </lineage>
</organism>
<proteinExistence type="predicted"/>
<evidence type="ECO:0000313" key="2">
    <source>
        <dbReference type="Proteomes" id="UP001600941"/>
    </source>
</evidence>
<keyword evidence="2" id="KW-1185">Reference proteome</keyword>
<protein>
    <submittedName>
        <fullName evidence="1">Uncharacterized protein</fullName>
    </submittedName>
</protein>
<gene>
    <name evidence="1" type="ORF">K340107D12_39390</name>
</gene>
<dbReference type="Proteomes" id="UP001600941">
    <property type="component" value="Unassembled WGS sequence"/>
</dbReference>
<comment type="caution">
    <text evidence="1">The sequence shown here is derived from an EMBL/GenBank/DDBJ whole genome shotgun (WGS) entry which is preliminary data.</text>
</comment>